<reference evidence="2 3" key="1">
    <citation type="submission" date="2024-10" db="EMBL/GenBank/DDBJ databases">
        <title>Updated reference genomes for cyclostephanoid diatoms.</title>
        <authorList>
            <person name="Roberts W.R."/>
            <person name="Alverson A.J."/>
        </authorList>
    </citation>
    <scope>NUCLEOTIDE SEQUENCE [LARGE SCALE GENOMIC DNA]</scope>
    <source>
        <strain evidence="2 3">AJA010-31</strain>
    </source>
</reference>
<keyword evidence="1" id="KW-0472">Membrane</keyword>
<keyword evidence="3" id="KW-1185">Reference proteome</keyword>
<proteinExistence type="predicted"/>
<protein>
    <recommendedName>
        <fullName evidence="4">PA domain-containing protein</fullName>
    </recommendedName>
</protein>
<keyword evidence="1" id="KW-1133">Transmembrane helix</keyword>
<organism evidence="2 3">
    <name type="scientific">Cyclotella atomus</name>
    <dbReference type="NCBI Taxonomy" id="382360"/>
    <lineage>
        <taxon>Eukaryota</taxon>
        <taxon>Sar</taxon>
        <taxon>Stramenopiles</taxon>
        <taxon>Ochrophyta</taxon>
        <taxon>Bacillariophyta</taxon>
        <taxon>Coscinodiscophyceae</taxon>
        <taxon>Thalassiosirophycidae</taxon>
        <taxon>Stephanodiscales</taxon>
        <taxon>Stephanodiscaceae</taxon>
        <taxon>Cyclotella</taxon>
    </lineage>
</organism>
<feature type="transmembrane region" description="Helical" evidence="1">
    <location>
        <begin position="7"/>
        <end position="27"/>
    </location>
</feature>
<dbReference type="AlphaFoldDB" id="A0ABD3N5N5"/>
<sequence length="562" mass="61812">MKDLESLLISLFAASVVLVVVSLYPLYRPDEEPPAEIVNHTIPEELNANFLTASFECSHYGKEWHICTQPTGWGAMWYCPAYSEYNETELSLVEWGEMGVQTPLHPCFTCPKAGIRCADRAEEVMTAAGIPDDLNSTLGEYNLWDDAEWYCEQLCENQKEGESCNEDNLCTGGALFCDHKVDATGKDVSVCKHCPADLEECLKDDFVLSRKSKTNCLGCSMMCYGAAASKLWVDGVAIPTQPIDSAIQSSHQNAIGPLHDCSILASANPTMCSDAEGKMCIVHIKEQNSLHWEISNYAEESGCVGIIAFRPGFYDSPFSHSDSELLIPFVYVTEDEGLILLHSKIGMNAKVEVDVFGAACYPADSDTCISNLPCDVGNFCEFNSNPIAPDLYEAGYCRPCPDDPTACYFGMFSNYSQVTVQRVESCAKSCGAAAKLASKDCKFCAAELTRFSFGVDNEAERCQFCTQDDVQYPERKVQLFGDNITCSQMQSFFEMLPVPANSSNCQLAQSMNYICGCEGQGYAGANTSTKKVVLAWLPRTAAILSLLVRHWESKSKGFAWAH</sequence>
<comment type="caution">
    <text evidence="2">The sequence shown here is derived from an EMBL/GenBank/DDBJ whole genome shotgun (WGS) entry which is preliminary data.</text>
</comment>
<evidence type="ECO:0000256" key="1">
    <source>
        <dbReference type="SAM" id="Phobius"/>
    </source>
</evidence>
<dbReference type="EMBL" id="JALLPJ020001289">
    <property type="protein sequence ID" value="KAL3771327.1"/>
    <property type="molecule type" value="Genomic_DNA"/>
</dbReference>
<keyword evidence="1" id="KW-0812">Transmembrane</keyword>
<name>A0ABD3N5N5_9STRA</name>
<dbReference type="Proteomes" id="UP001530400">
    <property type="component" value="Unassembled WGS sequence"/>
</dbReference>
<evidence type="ECO:0000313" key="3">
    <source>
        <dbReference type="Proteomes" id="UP001530400"/>
    </source>
</evidence>
<accession>A0ABD3N5N5</accession>
<evidence type="ECO:0000313" key="2">
    <source>
        <dbReference type="EMBL" id="KAL3771327.1"/>
    </source>
</evidence>
<gene>
    <name evidence="2" type="ORF">ACHAWO_005393</name>
</gene>
<evidence type="ECO:0008006" key="4">
    <source>
        <dbReference type="Google" id="ProtNLM"/>
    </source>
</evidence>